<feature type="compositionally biased region" description="Basic and acidic residues" evidence="13">
    <location>
        <begin position="763"/>
        <end position="783"/>
    </location>
</feature>
<dbReference type="Pfam" id="PF00595">
    <property type="entry name" value="PDZ"/>
    <property type="match status" value="1"/>
</dbReference>
<dbReference type="CDD" id="cd06790">
    <property type="entry name" value="PDZ_neurabin-like"/>
    <property type="match status" value="1"/>
</dbReference>
<evidence type="ECO:0000256" key="8">
    <source>
        <dbReference type="ARBA" id="ARBA00023054"/>
    </source>
</evidence>
<dbReference type="GO" id="GO:0007399">
    <property type="term" value="P:nervous system development"/>
    <property type="evidence" value="ECO:0007669"/>
    <property type="project" value="UniProtKB-KW"/>
</dbReference>
<dbReference type="InterPro" id="IPR036034">
    <property type="entry name" value="PDZ_sf"/>
</dbReference>
<keyword evidence="3" id="KW-0963">Cytoplasm</keyword>
<dbReference type="PROSITE" id="PS50106">
    <property type="entry name" value="PDZ"/>
    <property type="match status" value="1"/>
</dbReference>
<dbReference type="GO" id="GO:0003779">
    <property type="term" value="F:actin binding"/>
    <property type="evidence" value="ECO:0007669"/>
    <property type="project" value="UniProtKB-KW"/>
</dbReference>
<evidence type="ECO:0000256" key="2">
    <source>
        <dbReference type="ARBA" id="ARBA00022473"/>
    </source>
</evidence>
<evidence type="ECO:0000256" key="6">
    <source>
        <dbReference type="ARBA" id="ARBA00022902"/>
    </source>
</evidence>
<dbReference type="InterPro" id="IPR013761">
    <property type="entry name" value="SAM/pointed_sf"/>
</dbReference>
<feature type="domain" description="PDZ" evidence="14">
    <location>
        <begin position="643"/>
        <end position="731"/>
    </location>
</feature>
<organism evidence="15 16">
    <name type="scientific">Dimorphilus gyrociliatus</name>
    <dbReference type="NCBI Taxonomy" id="2664684"/>
    <lineage>
        <taxon>Eukaryota</taxon>
        <taxon>Metazoa</taxon>
        <taxon>Spiralia</taxon>
        <taxon>Lophotrochozoa</taxon>
        <taxon>Annelida</taxon>
        <taxon>Polychaeta</taxon>
        <taxon>Polychaeta incertae sedis</taxon>
        <taxon>Dinophilidae</taxon>
        <taxon>Dimorphilus</taxon>
    </lineage>
</organism>
<keyword evidence="2" id="KW-0217">Developmental protein</keyword>
<evidence type="ECO:0000256" key="10">
    <source>
        <dbReference type="ARBA" id="ARBA00023212"/>
    </source>
</evidence>
<dbReference type="SUPFAM" id="SSF50156">
    <property type="entry name" value="PDZ domain-like"/>
    <property type="match status" value="1"/>
</dbReference>
<dbReference type="SMART" id="SM00228">
    <property type="entry name" value="PDZ"/>
    <property type="match status" value="1"/>
</dbReference>
<dbReference type="PANTHER" id="PTHR16154">
    <property type="entry name" value="NEURABIN"/>
    <property type="match status" value="1"/>
</dbReference>
<sequence>MAVYKSYGGPSHWKKEKKNPDETSLTRVRQVYQEDPEKYFNTTNHVERFQVTRAIFERLEQENALPSKKKGAKKSFSTSSPVYSQRERRSSADSTDDVKNILKAASTENINSMPLDVFPEESSFRGSNYRDRNLSRSESDLTRDLVDETSVPSTKSLLEKFERKSQPQGPSKTAPSLRNERKSDSQLRRDKVSLERSHSDRLSKKAVSEENWEREKDAKPNRTSWRGEQLDMIPKPSKSMQKEKNFTSQYAEKEASWIKHHEDDMPETNYSPVYKSNDLHKEKAQSSSKPWKSFDDKGHGDSPSQVYEETLETFHSRGIPKRSEGTLPNSTSNAIREEPEKPLKKNWNHEDSKITSPRNVPSRFIGNDTTTDHIDSLQQWKKNREKTREVLKDGAGEEIAERSDSPPPLPRTEVPDSSSDTMEDDFKDSPNTLEESTIVDDTHLTHGSPATLKKLEELSLAVEEAAQINERDQPKETLTLDGFSPEESTDVNYVNQVITKVKDISSPTESENVYPTPDDLLKQRERPDGREEPEIPKPDATQDSGVLDDNEYEEIRDDAFDDYDGENELGFYEITGLPEESEPEEHLIDYKPPSKLKFSTDPIRVFLTYPPEDYDRKNEEMDPLAASAEWELEKRVEKMDVFPVELNKGASGLGLSIIGMGVGADAGLEKLGIFIKTMAPGGAAEEDGRIEVGDQIIEVDGKSLLGVTQVYAAEVLRGTSGKVVFQIGRERDRENSEVMKLIRQSVEKDKAKTERKELEEVRKKQEVLKQQDSELERTEKELRTQLPSSEDASPETPEMPTREELFIKLKDAQYKNAAIEAELAKLRARVIVLENVEKQKKQYEKRCEEMGAKLRDSERALQAVQSDISNYQSIMKGSKEKLAEMQQHMEIDCKKADSRFEEANETIRKMAKREEAQQQYIKTLEEKLKNSGISLGAEDAVDQRNGNSLPNFDVPTTDHLLDTTASKDRVNLIKGKSSLANRKPPSKLPAQVKSEPEFEDYRPEVPPRRQRDVVQSVEESVDYWDSSETSSVASHASYEPNSVISNSGEVATFPLDNSEDNGGIVLISVTHTSESTNERPLKELEPEKRERLLTDGSELSSADKPILLESPIVWMVPQVCCWLEKNNLKCFCEAAKDEKIDGETLLGMDSNRLKTFCGSMTKERDILKKKLKELKNMVEKERKREEKERKAREKIKASAGTGKKKFLKL</sequence>
<feature type="compositionally biased region" description="Basic and acidic residues" evidence="13">
    <location>
        <begin position="335"/>
        <end position="353"/>
    </location>
</feature>
<evidence type="ECO:0000313" key="15">
    <source>
        <dbReference type="EMBL" id="CAD5120139.1"/>
    </source>
</evidence>
<dbReference type="SUPFAM" id="SSF47769">
    <property type="entry name" value="SAM/Pointed domain"/>
    <property type="match status" value="1"/>
</dbReference>
<protein>
    <submittedName>
        <fullName evidence="15">DgyrCDS8717</fullName>
    </submittedName>
</protein>
<keyword evidence="7" id="KW-0770">Synapse</keyword>
<evidence type="ECO:0000256" key="5">
    <source>
        <dbReference type="ARBA" id="ARBA00022782"/>
    </source>
</evidence>
<feature type="compositionally biased region" description="Basic and acidic residues" evidence="13">
    <location>
        <begin position="85"/>
        <end position="100"/>
    </location>
</feature>
<keyword evidence="4" id="KW-0597">Phosphoprotein</keyword>
<keyword evidence="6" id="KW-0524">Neurogenesis</keyword>
<dbReference type="AlphaFoldDB" id="A0A7I8VWG1"/>
<dbReference type="GO" id="GO:0045202">
    <property type="term" value="C:synapse"/>
    <property type="evidence" value="ECO:0007669"/>
    <property type="project" value="UniProtKB-SubCell"/>
</dbReference>
<dbReference type="GO" id="GO:0030154">
    <property type="term" value="P:cell differentiation"/>
    <property type="evidence" value="ECO:0007669"/>
    <property type="project" value="UniProtKB-KW"/>
</dbReference>
<keyword evidence="9" id="KW-0009">Actin-binding</keyword>
<evidence type="ECO:0000256" key="9">
    <source>
        <dbReference type="ARBA" id="ARBA00023203"/>
    </source>
</evidence>
<feature type="compositionally biased region" description="Basic and acidic residues" evidence="13">
    <location>
        <begin position="178"/>
        <end position="220"/>
    </location>
</feature>
<evidence type="ECO:0000256" key="1">
    <source>
        <dbReference type="ARBA" id="ARBA00004245"/>
    </source>
</evidence>
<feature type="compositionally biased region" description="Low complexity" evidence="13">
    <location>
        <begin position="1026"/>
        <end position="1037"/>
    </location>
</feature>
<proteinExistence type="predicted"/>
<evidence type="ECO:0000256" key="7">
    <source>
        <dbReference type="ARBA" id="ARBA00023018"/>
    </source>
</evidence>
<feature type="compositionally biased region" description="Basic and acidic residues" evidence="13">
    <location>
        <begin position="959"/>
        <end position="971"/>
    </location>
</feature>
<feature type="region of interest" description="Disordered" evidence="13">
    <location>
        <begin position="1"/>
        <end position="27"/>
    </location>
</feature>
<feature type="compositionally biased region" description="Polar residues" evidence="13">
    <location>
        <begin position="166"/>
        <end position="176"/>
    </location>
</feature>
<gene>
    <name evidence="15" type="ORF">DGYR_LOCUS8272</name>
</gene>
<evidence type="ECO:0000256" key="11">
    <source>
        <dbReference type="ARBA" id="ARBA00034103"/>
    </source>
</evidence>
<dbReference type="InterPro" id="IPR043446">
    <property type="entry name" value="Neurabin-like"/>
</dbReference>
<feature type="region of interest" description="Disordered" evidence="13">
    <location>
        <begin position="763"/>
        <end position="800"/>
    </location>
</feature>
<feature type="region of interest" description="Disordered" evidence="13">
    <location>
        <begin position="1178"/>
        <end position="1209"/>
    </location>
</feature>
<dbReference type="PANTHER" id="PTHR16154:SF6">
    <property type="entry name" value="SPINOPHILIN, ISOFORM J"/>
    <property type="match status" value="1"/>
</dbReference>
<reference evidence="15 16" key="1">
    <citation type="submission" date="2020-08" db="EMBL/GenBank/DDBJ databases">
        <authorList>
            <person name="Hejnol A."/>
        </authorList>
    </citation>
    <scope>NUCLEOTIDE SEQUENCE [LARGE SCALE GENOMIC DNA]</scope>
</reference>
<keyword evidence="16" id="KW-1185">Reference proteome</keyword>
<feature type="region of interest" description="Disordered" evidence="13">
    <location>
        <begin position="60"/>
        <end position="450"/>
    </location>
</feature>
<evidence type="ECO:0000313" key="16">
    <source>
        <dbReference type="Proteomes" id="UP000549394"/>
    </source>
</evidence>
<feature type="coiled-coil region" evidence="12">
    <location>
        <begin position="809"/>
        <end position="860"/>
    </location>
</feature>
<name>A0A7I8VWG1_9ANNE</name>
<accession>A0A7I8VWG1</accession>
<dbReference type="GO" id="GO:0120025">
    <property type="term" value="C:plasma membrane bounded cell projection"/>
    <property type="evidence" value="ECO:0007669"/>
    <property type="project" value="UniProtKB-ARBA"/>
</dbReference>
<feature type="compositionally biased region" description="Basic and acidic residues" evidence="13">
    <location>
        <begin position="519"/>
        <end position="537"/>
    </location>
</feature>
<feature type="compositionally biased region" description="Basic and acidic residues" evidence="13">
    <location>
        <begin position="994"/>
        <end position="1012"/>
    </location>
</feature>
<keyword evidence="8 12" id="KW-0175">Coiled coil</keyword>
<feature type="compositionally biased region" description="Basic and acidic residues" evidence="13">
    <location>
        <begin position="386"/>
        <end position="404"/>
    </location>
</feature>
<comment type="caution">
    <text evidence="15">The sequence shown here is derived from an EMBL/GenBank/DDBJ whole genome shotgun (WGS) entry which is preliminary data.</text>
</comment>
<keyword evidence="10" id="KW-0206">Cytoskeleton</keyword>
<dbReference type="OrthoDB" id="62701at2759"/>
<evidence type="ECO:0000256" key="4">
    <source>
        <dbReference type="ARBA" id="ARBA00022553"/>
    </source>
</evidence>
<dbReference type="InterPro" id="IPR001478">
    <property type="entry name" value="PDZ"/>
</dbReference>
<dbReference type="InterPro" id="IPR040645">
    <property type="entry name" value="Neurabin-1/2_PDZ"/>
</dbReference>
<feature type="compositionally biased region" description="Basic and acidic residues" evidence="13">
    <location>
        <begin position="1178"/>
        <end position="1196"/>
    </location>
</feature>
<evidence type="ECO:0000256" key="13">
    <source>
        <dbReference type="SAM" id="MobiDB-lite"/>
    </source>
</evidence>
<feature type="compositionally biased region" description="Basic and acidic residues" evidence="13">
    <location>
        <begin position="128"/>
        <end position="146"/>
    </location>
</feature>
<dbReference type="EMBL" id="CAJFCJ010000012">
    <property type="protein sequence ID" value="CAD5120139.1"/>
    <property type="molecule type" value="Genomic_DNA"/>
</dbReference>
<dbReference type="Pfam" id="PF17817">
    <property type="entry name" value="PDZ_5"/>
    <property type="match status" value="1"/>
</dbReference>
<dbReference type="Gene3D" id="2.30.42.10">
    <property type="match status" value="1"/>
</dbReference>
<dbReference type="Proteomes" id="UP000549394">
    <property type="component" value="Unassembled WGS sequence"/>
</dbReference>
<feature type="region of interest" description="Disordered" evidence="13">
    <location>
        <begin position="465"/>
        <end position="552"/>
    </location>
</feature>
<evidence type="ECO:0000256" key="12">
    <source>
        <dbReference type="SAM" id="Coils"/>
    </source>
</evidence>
<feature type="region of interest" description="Disordered" evidence="13">
    <location>
        <begin position="939"/>
        <end position="1039"/>
    </location>
</feature>
<evidence type="ECO:0000256" key="3">
    <source>
        <dbReference type="ARBA" id="ARBA00022490"/>
    </source>
</evidence>
<keyword evidence="5" id="KW-0221">Differentiation</keyword>
<feature type="compositionally biased region" description="Basic and acidic residues" evidence="13">
    <location>
        <begin position="240"/>
        <end position="263"/>
    </location>
</feature>
<comment type="subcellular location">
    <subcellularLocation>
        <location evidence="1">Cytoplasm</location>
        <location evidence="1">Cytoskeleton</location>
    </subcellularLocation>
    <subcellularLocation>
        <location evidence="11">Synapse</location>
    </subcellularLocation>
</comment>
<dbReference type="GO" id="GO:0005856">
    <property type="term" value="C:cytoskeleton"/>
    <property type="evidence" value="ECO:0007669"/>
    <property type="project" value="UniProtKB-SubCell"/>
</dbReference>
<dbReference type="Gene3D" id="1.10.150.50">
    <property type="entry name" value="Transcription Factor, Ets-1"/>
    <property type="match status" value="1"/>
</dbReference>
<evidence type="ECO:0000259" key="14">
    <source>
        <dbReference type="PROSITE" id="PS50106"/>
    </source>
</evidence>
<dbReference type="FunFam" id="2.30.42.10:FF:000010">
    <property type="entry name" value="Neurabin-1 isoform 1"/>
    <property type="match status" value="1"/>
</dbReference>